<dbReference type="AlphaFoldDB" id="A0A8H2DS70"/>
<name>A0A8H2DS70_ORBOL</name>
<feature type="compositionally biased region" description="Acidic residues" evidence="1">
    <location>
        <begin position="75"/>
        <end position="84"/>
    </location>
</feature>
<reference evidence="2 3" key="1">
    <citation type="submission" date="2019-03" db="EMBL/GenBank/DDBJ databases">
        <title>Nematode-trapping fungi genome.</title>
        <authorList>
            <person name="Vidal-Diez De Ulzurrun G."/>
        </authorList>
    </citation>
    <scope>NUCLEOTIDE SEQUENCE [LARGE SCALE GENOMIC DNA]</scope>
    <source>
        <strain evidence="2 3">TWF154</strain>
    </source>
</reference>
<protein>
    <submittedName>
        <fullName evidence="2">Uncharacterized protein</fullName>
    </submittedName>
</protein>
<organism evidence="2 3">
    <name type="scientific">Orbilia oligospora</name>
    <name type="common">Nematode-trapping fungus</name>
    <name type="synonym">Arthrobotrys oligospora</name>
    <dbReference type="NCBI Taxonomy" id="2813651"/>
    <lineage>
        <taxon>Eukaryota</taxon>
        <taxon>Fungi</taxon>
        <taxon>Dikarya</taxon>
        <taxon>Ascomycota</taxon>
        <taxon>Pezizomycotina</taxon>
        <taxon>Orbiliomycetes</taxon>
        <taxon>Orbiliales</taxon>
        <taxon>Orbiliaceae</taxon>
        <taxon>Orbilia</taxon>
    </lineage>
</organism>
<evidence type="ECO:0000256" key="1">
    <source>
        <dbReference type="SAM" id="MobiDB-lite"/>
    </source>
</evidence>
<dbReference type="Proteomes" id="UP000297595">
    <property type="component" value="Unassembled WGS sequence"/>
</dbReference>
<feature type="compositionally biased region" description="Low complexity" evidence="1">
    <location>
        <begin position="291"/>
        <end position="303"/>
    </location>
</feature>
<feature type="region of interest" description="Disordered" evidence="1">
    <location>
        <begin position="277"/>
        <end position="307"/>
    </location>
</feature>
<proteinExistence type="predicted"/>
<evidence type="ECO:0000313" key="3">
    <source>
        <dbReference type="Proteomes" id="UP000297595"/>
    </source>
</evidence>
<feature type="region of interest" description="Disordered" evidence="1">
    <location>
        <begin position="63"/>
        <end position="84"/>
    </location>
</feature>
<evidence type="ECO:0000313" key="2">
    <source>
        <dbReference type="EMBL" id="TGJ65815.1"/>
    </source>
</evidence>
<comment type="caution">
    <text evidence="2">The sequence shown here is derived from an EMBL/GenBank/DDBJ whole genome shotgun (WGS) entry which is preliminary data.</text>
</comment>
<feature type="region of interest" description="Disordered" evidence="1">
    <location>
        <begin position="218"/>
        <end position="259"/>
    </location>
</feature>
<feature type="region of interest" description="Disordered" evidence="1">
    <location>
        <begin position="1"/>
        <end position="24"/>
    </location>
</feature>
<dbReference type="EMBL" id="SOZJ01000006">
    <property type="protein sequence ID" value="TGJ65815.1"/>
    <property type="molecule type" value="Genomic_DNA"/>
</dbReference>
<sequence length="399" mass="43919">MHPSTVTMEDPTTAPNSGPAPTSGCLAECAAAVAPATPLAVASGRWSDYEDEDDDWVPEILLPKPADTQLPPQQAEEEDPKEEEIPNDGIWYDERVGQYMYGGEPISYINGDLVTPQEWVRSQYFEGYWQEKVTKRVHLYCQNQLALAVHSDGRTRWLNDNYYWARHPMTMPMSKYELLTLEFNSVAAKPTRRGGSSMGKTEWARGAATRALRIPVVASCDTPPTEDPAAPVVVEADDSTPPATGGGEEQVEEEASEEISLADSEVVDVCVALHDVAGPSEPITTSPAPPQTHTTTTAPAEVPSPRPPERPVLMTPLEFLISRGLHHPSPPRRRVFEGPVKSRLQDLRPSWASKLRSPVRSLTTAYRKAGDKIANKFAVFLGAWVLRRHCVLSIETCTT</sequence>
<accession>A0A8H2DS70</accession>
<gene>
    <name evidence="2" type="ORF">EYR41_009760</name>
</gene>